<dbReference type="Gene3D" id="3.90.550.10">
    <property type="entry name" value="Spore Coat Polysaccharide Biosynthesis Protein SpsA, Chain A"/>
    <property type="match status" value="1"/>
</dbReference>
<proteinExistence type="predicted"/>
<protein>
    <submittedName>
        <fullName evidence="2">Glycosyl transferase family 2</fullName>
    </submittedName>
</protein>
<dbReference type="EMBL" id="FORM01000004">
    <property type="protein sequence ID" value="SFJ09357.1"/>
    <property type="molecule type" value="Genomic_DNA"/>
</dbReference>
<keyword evidence="2" id="KW-0808">Transferase</keyword>
<dbReference type="Pfam" id="PF00535">
    <property type="entry name" value="Glycos_transf_2"/>
    <property type="match status" value="1"/>
</dbReference>
<gene>
    <name evidence="2" type="ORF">SAMN05443431_104173</name>
</gene>
<dbReference type="Proteomes" id="UP000199559">
    <property type="component" value="Unassembled WGS sequence"/>
</dbReference>
<reference evidence="3" key="1">
    <citation type="submission" date="2016-10" db="EMBL/GenBank/DDBJ databases">
        <authorList>
            <person name="Varghese N."/>
            <person name="Submissions S."/>
        </authorList>
    </citation>
    <scope>NUCLEOTIDE SEQUENCE [LARGE SCALE GENOMIC DNA]</scope>
    <source>
        <strain evidence="3">DSM 28881</strain>
    </source>
</reference>
<keyword evidence="3" id="KW-1185">Reference proteome</keyword>
<evidence type="ECO:0000313" key="3">
    <source>
        <dbReference type="Proteomes" id="UP000199559"/>
    </source>
</evidence>
<name>A0A1I3NJK4_9FLAO</name>
<dbReference type="CDD" id="cd00761">
    <property type="entry name" value="Glyco_tranf_GTA_type"/>
    <property type="match status" value="1"/>
</dbReference>
<dbReference type="STRING" id="1144750.SAMN05443431_104173"/>
<dbReference type="GO" id="GO:0016740">
    <property type="term" value="F:transferase activity"/>
    <property type="evidence" value="ECO:0007669"/>
    <property type="project" value="UniProtKB-KW"/>
</dbReference>
<dbReference type="SUPFAM" id="SSF53448">
    <property type="entry name" value="Nucleotide-diphospho-sugar transferases"/>
    <property type="match status" value="1"/>
</dbReference>
<feature type="domain" description="Glycosyltransferase 2-like" evidence="1">
    <location>
        <begin position="36"/>
        <end position="156"/>
    </location>
</feature>
<dbReference type="InterPro" id="IPR029044">
    <property type="entry name" value="Nucleotide-diphossugar_trans"/>
</dbReference>
<dbReference type="RefSeq" id="WP_090839290.1">
    <property type="nucleotide sequence ID" value="NZ_FORM01000004.1"/>
</dbReference>
<evidence type="ECO:0000313" key="2">
    <source>
        <dbReference type="EMBL" id="SFJ09357.1"/>
    </source>
</evidence>
<sequence length="341" mass="39176">MRIGYNPHKDQVLEKSEFTHQVVMPVYIPNQEGYFKNSLSILKLTLESLFKTAHNRTFFSIVNNGSCDAVVDYLEYLYKKGSIQELIHTTNIGKLNAILKGLVGNTIELVTITDADVLFASGWQLETAKVFKTFPKVGVVGIVPQFNMFKSHCGNVIYDNLFNKNFKFLPIKSPKALALFYKSIGWDETYNKDFLKYGLGIENKEVNVLLGSGHFVATYKKQQFETVKSYLGYKLGGNTEGYLDSAALEFDYWRVTTQENYAFHMGNVLEDWMSEATINNSDKDVVISGFSERQKMNSISYFIKNKLFYKLVLNKRFSKLFYSWKKLPKQMISNYNSVKAE</sequence>
<accession>A0A1I3NJK4</accession>
<dbReference type="AlphaFoldDB" id="A0A1I3NJK4"/>
<evidence type="ECO:0000259" key="1">
    <source>
        <dbReference type="Pfam" id="PF00535"/>
    </source>
</evidence>
<dbReference type="InterPro" id="IPR001173">
    <property type="entry name" value="Glyco_trans_2-like"/>
</dbReference>
<organism evidence="2 3">
    <name type="scientific">Olleya namhaensis</name>
    <dbReference type="NCBI Taxonomy" id="1144750"/>
    <lineage>
        <taxon>Bacteria</taxon>
        <taxon>Pseudomonadati</taxon>
        <taxon>Bacteroidota</taxon>
        <taxon>Flavobacteriia</taxon>
        <taxon>Flavobacteriales</taxon>
        <taxon>Flavobacteriaceae</taxon>
    </lineage>
</organism>